<dbReference type="InterPro" id="IPR015943">
    <property type="entry name" value="WD40/YVTN_repeat-like_dom_sf"/>
</dbReference>
<proteinExistence type="predicted"/>
<dbReference type="AlphaFoldDB" id="A0A7C8M616"/>
<dbReference type="SUPFAM" id="SSF50978">
    <property type="entry name" value="WD40 repeat-like"/>
    <property type="match status" value="1"/>
</dbReference>
<organism evidence="2 3">
    <name type="scientific">Massariosphaeria phaeospora</name>
    <dbReference type="NCBI Taxonomy" id="100035"/>
    <lineage>
        <taxon>Eukaryota</taxon>
        <taxon>Fungi</taxon>
        <taxon>Dikarya</taxon>
        <taxon>Ascomycota</taxon>
        <taxon>Pezizomycotina</taxon>
        <taxon>Dothideomycetes</taxon>
        <taxon>Pleosporomycetidae</taxon>
        <taxon>Pleosporales</taxon>
        <taxon>Pleosporales incertae sedis</taxon>
        <taxon>Massariosphaeria</taxon>
    </lineage>
</organism>
<dbReference type="InterPro" id="IPR036322">
    <property type="entry name" value="WD40_repeat_dom_sf"/>
</dbReference>
<accession>A0A7C8M616</accession>
<dbReference type="Proteomes" id="UP000481861">
    <property type="component" value="Unassembled WGS sequence"/>
</dbReference>
<feature type="region of interest" description="Disordered" evidence="1">
    <location>
        <begin position="1"/>
        <end position="60"/>
    </location>
</feature>
<reference evidence="2 3" key="1">
    <citation type="submission" date="2020-01" db="EMBL/GenBank/DDBJ databases">
        <authorList>
            <consortium name="DOE Joint Genome Institute"/>
            <person name="Haridas S."/>
            <person name="Albert R."/>
            <person name="Binder M."/>
            <person name="Bloem J."/>
            <person name="Labutti K."/>
            <person name="Salamov A."/>
            <person name="Andreopoulos B."/>
            <person name="Baker S.E."/>
            <person name="Barry K."/>
            <person name="Bills G."/>
            <person name="Bluhm B.H."/>
            <person name="Cannon C."/>
            <person name="Castanera R."/>
            <person name="Culley D.E."/>
            <person name="Daum C."/>
            <person name="Ezra D."/>
            <person name="Gonzalez J.B."/>
            <person name="Henrissat B."/>
            <person name="Kuo A."/>
            <person name="Liang C."/>
            <person name="Lipzen A."/>
            <person name="Lutzoni F."/>
            <person name="Magnuson J."/>
            <person name="Mondo S."/>
            <person name="Nolan M."/>
            <person name="Ohm R."/>
            <person name="Pangilinan J."/>
            <person name="Park H.-J.H."/>
            <person name="Ramirez L."/>
            <person name="Alfaro M."/>
            <person name="Sun H."/>
            <person name="Tritt A."/>
            <person name="Yoshinaga Y."/>
            <person name="Zwiers L.-H.L."/>
            <person name="Turgeon B.G."/>
            <person name="Goodwin S.B."/>
            <person name="Spatafora J.W."/>
            <person name="Crous P.W."/>
            <person name="Grigoriev I.V."/>
        </authorList>
    </citation>
    <scope>NUCLEOTIDE SEQUENCE [LARGE SCALE GENOMIC DNA]</scope>
    <source>
        <strain evidence="2 3">CBS 611.86</strain>
    </source>
</reference>
<protein>
    <submittedName>
        <fullName evidence="2">WD40-repeat-containing domain protein</fullName>
    </submittedName>
</protein>
<dbReference type="PANTHER" id="PTHR13211">
    <property type="entry name" value="TELOMERASE CAJAL BODY PROTEIN 1"/>
    <property type="match status" value="1"/>
</dbReference>
<evidence type="ECO:0000313" key="2">
    <source>
        <dbReference type="EMBL" id="KAF2869778.1"/>
    </source>
</evidence>
<name>A0A7C8M616_9PLEO</name>
<dbReference type="EMBL" id="JAADJZ010000015">
    <property type="protein sequence ID" value="KAF2869778.1"/>
    <property type="molecule type" value="Genomic_DNA"/>
</dbReference>
<sequence>MQDASQEAIVDDQSHKSTAGSSHEPKEHSGEDESESDDSTGSKDDSSDFESMSSLEDDASSTRHFTQLHLNCIQNVQLTPDSSCILTSDSDNGLSVYAIDSDIMKATDTRRLQPYARLRKATPIWAFAVNHNFSIFAPDTTNVLVGCRDQYITLHHALWDASAKSNEYTEKVPASTKNATPIDISTRLASYKFVDSLTEAVYAPLSLAYNLDGTHFFAGGRNRIAVFDLQYCEKPVSYIKTIPAERNKRKGGGRGFKGEISALAVSSAARDTLAAGARTRHVGIYASGQEVTHWSLPGRIGIHKVPLGGHPGLVGDGITQLKWSPCGTYLYVAERMSDAILIYDVRKFEITLGYCAGRKALTKQKLGFDLWTGETIYGHETATQEVWAGGTDGKIRVWTNAYLSEGAIQPNDTVDVSHAPVSNTIVHASGTVAVASSGSYEVSGEGYGGSSMGGTRASKYIIERSCLDILGLASY</sequence>
<comment type="caution">
    <text evidence="2">The sequence shown here is derived from an EMBL/GenBank/DDBJ whole genome shotgun (WGS) entry which is preliminary data.</text>
</comment>
<dbReference type="Gene3D" id="2.130.10.10">
    <property type="entry name" value="YVTN repeat-like/Quinoprotein amine dehydrogenase"/>
    <property type="match status" value="1"/>
</dbReference>
<dbReference type="PANTHER" id="PTHR13211:SF0">
    <property type="entry name" value="TELOMERASE CAJAL BODY PROTEIN 1"/>
    <property type="match status" value="1"/>
</dbReference>
<dbReference type="OrthoDB" id="239865at2759"/>
<keyword evidence="3" id="KW-1185">Reference proteome</keyword>
<evidence type="ECO:0000313" key="3">
    <source>
        <dbReference type="Proteomes" id="UP000481861"/>
    </source>
</evidence>
<evidence type="ECO:0000256" key="1">
    <source>
        <dbReference type="SAM" id="MobiDB-lite"/>
    </source>
</evidence>
<gene>
    <name evidence="2" type="ORF">BDV95DRAFT_629690</name>
</gene>
<dbReference type="InterPro" id="IPR051150">
    <property type="entry name" value="SWT21/TCAB1_mRNA_Telomere"/>
</dbReference>